<reference evidence="3" key="1">
    <citation type="journal article" date="2016" name="Nat. Commun.">
        <title>The Gonium pectorale genome demonstrates co-option of cell cycle regulation during the evolution of multicellularity.</title>
        <authorList>
            <person name="Hanschen E.R."/>
            <person name="Marriage T.N."/>
            <person name="Ferris P.J."/>
            <person name="Hamaji T."/>
            <person name="Toyoda A."/>
            <person name="Fujiyama A."/>
            <person name="Neme R."/>
            <person name="Noguchi H."/>
            <person name="Minakuchi Y."/>
            <person name="Suzuki M."/>
            <person name="Kawai-Toyooka H."/>
            <person name="Smith D.R."/>
            <person name="Sparks H."/>
            <person name="Anderson J."/>
            <person name="Bakaric R."/>
            <person name="Luria V."/>
            <person name="Karger A."/>
            <person name="Kirschner M.W."/>
            <person name="Durand P.M."/>
            <person name="Michod R.E."/>
            <person name="Nozaki H."/>
            <person name="Olson B.J."/>
        </authorList>
    </citation>
    <scope>NUCLEOTIDE SEQUENCE [LARGE SCALE GENOMIC DNA]</scope>
    <source>
        <strain evidence="3">NIES-2863</strain>
    </source>
</reference>
<accession>A0A150FUS0</accession>
<protein>
    <submittedName>
        <fullName evidence="2">Uncharacterized protein</fullName>
    </submittedName>
</protein>
<feature type="compositionally biased region" description="Acidic residues" evidence="1">
    <location>
        <begin position="137"/>
        <end position="158"/>
    </location>
</feature>
<feature type="compositionally biased region" description="Low complexity" evidence="1">
    <location>
        <begin position="9"/>
        <end position="20"/>
    </location>
</feature>
<gene>
    <name evidence="2" type="ORF">GPECTOR_1290g538</name>
</gene>
<keyword evidence="3" id="KW-1185">Reference proteome</keyword>
<proteinExistence type="predicted"/>
<feature type="region of interest" description="Disordered" evidence="1">
    <location>
        <begin position="85"/>
        <end position="158"/>
    </location>
</feature>
<evidence type="ECO:0000256" key="1">
    <source>
        <dbReference type="SAM" id="MobiDB-lite"/>
    </source>
</evidence>
<organism evidence="2 3">
    <name type="scientific">Gonium pectorale</name>
    <name type="common">Green alga</name>
    <dbReference type="NCBI Taxonomy" id="33097"/>
    <lineage>
        <taxon>Eukaryota</taxon>
        <taxon>Viridiplantae</taxon>
        <taxon>Chlorophyta</taxon>
        <taxon>core chlorophytes</taxon>
        <taxon>Chlorophyceae</taxon>
        <taxon>CS clade</taxon>
        <taxon>Chlamydomonadales</taxon>
        <taxon>Volvocaceae</taxon>
        <taxon>Gonium</taxon>
    </lineage>
</organism>
<feature type="region of interest" description="Disordered" evidence="1">
    <location>
        <begin position="1"/>
        <end position="41"/>
    </location>
</feature>
<evidence type="ECO:0000313" key="3">
    <source>
        <dbReference type="Proteomes" id="UP000075714"/>
    </source>
</evidence>
<dbReference type="STRING" id="33097.A0A150FUS0"/>
<dbReference type="Proteomes" id="UP000075714">
    <property type="component" value="Unassembled WGS sequence"/>
</dbReference>
<name>A0A150FUS0_GONPE</name>
<comment type="caution">
    <text evidence="2">The sequence shown here is derived from an EMBL/GenBank/DDBJ whole genome shotgun (WGS) entry which is preliminary data.</text>
</comment>
<dbReference type="AlphaFoldDB" id="A0A150FUS0"/>
<sequence>MELGVGGPAAAAAEAADADAGLGSTEAHADEAPPLYLPFDDADDDIPLAQLLAGVQRLQAEFEQQSPAEVAAAAVEEDEPCADLLFEPSPAKKPRTDCVGKRQPAKQRTPKTAKLAPPSRQRVRAALCDSDGAASESEAELSDDVSDNSEGSGDEEDVLALRRETIAANRARRVSKQPDRFGAA</sequence>
<dbReference type="EMBL" id="LSYV01001284">
    <property type="protein sequence ID" value="KXZ40925.1"/>
    <property type="molecule type" value="Genomic_DNA"/>
</dbReference>
<evidence type="ECO:0000313" key="2">
    <source>
        <dbReference type="EMBL" id="KXZ40925.1"/>
    </source>
</evidence>